<accession>A0A1V4ARI7</accession>
<dbReference type="SUPFAM" id="SSF46689">
    <property type="entry name" value="Homeodomain-like"/>
    <property type="match status" value="1"/>
</dbReference>
<gene>
    <name evidence="1" type="ORF">AYP45_13180</name>
</gene>
<evidence type="ECO:0008006" key="3">
    <source>
        <dbReference type="Google" id="ProtNLM"/>
    </source>
</evidence>
<sequence>MKPKHLYIERRQWVRGGVPVIARTRISVGLVVEMERAGHSADEMVALYPHIIHVQVYDALSYYYEHKEEIEKMMDENKAVYWMEKQKVKIGENNTLYR</sequence>
<dbReference type="Proteomes" id="UP000189681">
    <property type="component" value="Unassembled WGS sequence"/>
</dbReference>
<proteinExistence type="predicted"/>
<evidence type="ECO:0000313" key="1">
    <source>
        <dbReference type="EMBL" id="OOP55719.1"/>
    </source>
</evidence>
<dbReference type="InterPro" id="IPR007367">
    <property type="entry name" value="DUF433"/>
</dbReference>
<dbReference type="AlphaFoldDB" id="A0A1V4ARI7"/>
<name>A0A1V4ARI7_9BACT</name>
<dbReference type="EMBL" id="AYTS01000123">
    <property type="protein sequence ID" value="OOP55719.1"/>
    <property type="molecule type" value="Genomic_DNA"/>
</dbReference>
<comment type="caution">
    <text evidence="1">The sequence shown here is derived from an EMBL/GenBank/DDBJ whole genome shotgun (WGS) entry which is preliminary data.</text>
</comment>
<dbReference type="STRING" id="1004156.AYP45_13180"/>
<reference evidence="1 2" key="1">
    <citation type="journal article" date="2017" name="Water Res.">
        <title>Discovery and metagenomic analysis of an anammox bacterial enrichment related to Candidatus "Brocadia caroliniensis" in a full-scale glycerol-fed nitritation-denitritation separate centrate treatment process.</title>
        <authorList>
            <person name="Park H."/>
            <person name="Brotto A.C."/>
            <person name="van Loosdrecht M.C."/>
            <person name="Chandran K."/>
        </authorList>
    </citation>
    <scope>NUCLEOTIDE SEQUENCE [LARGE SCALE GENOMIC DNA]</scope>
    <source>
        <strain evidence="1">26THWARD</strain>
    </source>
</reference>
<dbReference type="InterPro" id="IPR009057">
    <property type="entry name" value="Homeodomain-like_sf"/>
</dbReference>
<organism evidence="1 2">
    <name type="scientific">Candidatus Brocadia carolinensis</name>
    <dbReference type="NCBI Taxonomy" id="1004156"/>
    <lineage>
        <taxon>Bacteria</taxon>
        <taxon>Pseudomonadati</taxon>
        <taxon>Planctomycetota</taxon>
        <taxon>Candidatus Brocadiia</taxon>
        <taxon>Candidatus Brocadiales</taxon>
        <taxon>Candidatus Brocadiaceae</taxon>
        <taxon>Candidatus Brocadia</taxon>
    </lineage>
</organism>
<dbReference type="Pfam" id="PF04255">
    <property type="entry name" value="DUF433"/>
    <property type="match status" value="1"/>
</dbReference>
<dbReference type="InterPro" id="IPR036388">
    <property type="entry name" value="WH-like_DNA-bd_sf"/>
</dbReference>
<dbReference type="Gene3D" id="1.10.10.10">
    <property type="entry name" value="Winged helix-like DNA-binding domain superfamily/Winged helix DNA-binding domain"/>
    <property type="match status" value="1"/>
</dbReference>
<protein>
    <recommendedName>
        <fullName evidence="3">DUF433 domain-containing protein</fullName>
    </recommendedName>
</protein>
<dbReference type="PANTHER" id="PTHR34849:SF1">
    <property type="entry name" value="SLR0770 PROTEIN"/>
    <property type="match status" value="1"/>
</dbReference>
<dbReference type="PANTHER" id="PTHR34849">
    <property type="entry name" value="SSL5025 PROTEIN"/>
    <property type="match status" value="1"/>
</dbReference>
<evidence type="ECO:0000313" key="2">
    <source>
        <dbReference type="Proteomes" id="UP000189681"/>
    </source>
</evidence>